<keyword evidence="1" id="KW-0472">Membrane</keyword>
<keyword evidence="1" id="KW-1133">Transmembrane helix</keyword>
<gene>
    <name evidence="2" type="ORF">RXV79_22945</name>
</gene>
<protein>
    <submittedName>
        <fullName evidence="2">DUF2798 domain-containing protein</fullName>
    </submittedName>
</protein>
<dbReference type="RefSeq" id="WP_316700407.1">
    <property type="nucleotide sequence ID" value="NZ_CP136336.1"/>
</dbReference>
<evidence type="ECO:0000313" key="2">
    <source>
        <dbReference type="EMBL" id="WOB07752.1"/>
    </source>
</evidence>
<feature type="transmembrane region" description="Helical" evidence="1">
    <location>
        <begin position="41"/>
        <end position="61"/>
    </location>
</feature>
<accession>A0ABZ0CXQ5</accession>
<feature type="transmembrane region" description="Helical" evidence="1">
    <location>
        <begin position="9"/>
        <end position="29"/>
    </location>
</feature>
<dbReference type="EMBL" id="CP136336">
    <property type="protein sequence ID" value="WOB07752.1"/>
    <property type="molecule type" value="Genomic_DNA"/>
</dbReference>
<evidence type="ECO:0000256" key="1">
    <source>
        <dbReference type="SAM" id="Phobius"/>
    </source>
</evidence>
<reference evidence="2 3" key="1">
    <citation type="submission" date="2023-10" db="EMBL/GenBank/DDBJ databases">
        <title>Bacteria for the degradation of biodegradable plastic PBAT(Polybutylene adipate terephthalate).</title>
        <authorList>
            <person name="Weon H.-Y."/>
            <person name="Yeon J."/>
        </authorList>
    </citation>
    <scope>NUCLEOTIDE SEQUENCE [LARGE SCALE GENOMIC DNA]</scope>
    <source>
        <strain evidence="2 3">SBD 7-3</strain>
    </source>
</reference>
<dbReference type="Proteomes" id="UP001303946">
    <property type="component" value="Chromosome"/>
</dbReference>
<dbReference type="InterPro" id="IPR021529">
    <property type="entry name" value="DUF2798"/>
</dbReference>
<keyword evidence="1" id="KW-0812">Transmembrane</keyword>
<proteinExistence type="predicted"/>
<keyword evidence="3" id="KW-1185">Reference proteome</keyword>
<organism evidence="2 3">
    <name type="scientific">Piscinibacter gummiphilus</name>
    <dbReference type="NCBI Taxonomy" id="946333"/>
    <lineage>
        <taxon>Bacteria</taxon>
        <taxon>Pseudomonadati</taxon>
        <taxon>Pseudomonadota</taxon>
        <taxon>Betaproteobacteria</taxon>
        <taxon>Burkholderiales</taxon>
        <taxon>Sphaerotilaceae</taxon>
        <taxon>Piscinibacter</taxon>
    </lineage>
</organism>
<sequence>MIPRKFEPYLFGLVLSGLMSLVVAGISTLRNVGLVEGFAGLWVGAWLTTWLIAFPIVLFVAPLARRMVQRVLAPQ</sequence>
<evidence type="ECO:0000313" key="3">
    <source>
        <dbReference type="Proteomes" id="UP001303946"/>
    </source>
</evidence>
<dbReference type="Pfam" id="PF11391">
    <property type="entry name" value="DUF2798"/>
    <property type="match status" value="1"/>
</dbReference>
<name>A0ABZ0CXQ5_9BURK</name>